<dbReference type="InterPro" id="IPR012507">
    <property type="entry name" value="YibE_F"/>
</dbReference>
<dbReference type="Pfam" id="PF07907">
    <property type="entry name" value="YibE_F"/>
    <property type="match status" value="1"/>
</dbReference>
<keyword evidence="2" id="KW-1133">Transmembrane helix</keyword>
<feature type="transmembrane region" description="Helical" evidence="2">
    <location>
        <begin position="274"/>
        <end position="296"/>
    </location>
</feature>
<feature type="transmembrane region" description="Helical" evidence="2">
    <location>
        <begin position="158"/>
        <end position="175"/>
    </location>
</feature>
<dbReference type="RefSeq" id="WP_148417789.1">
    <property type="nucleotide sequence ID" value="NZ_LR584267.1"/>
</dbReference>
<feature type="transmembrane region" description="Helical" evidence="2">
    <location>
        <begin position="12"/>
        <end position="33"/>
    </location>
</feature>
<feature type="transmembrane region" description="Helical" evidence="2">
    <location>
        <begin position="337"/>
        <end position="356"/>
    </location>
</feature>
<feature type="compositionally biased region" description="Basic and acidic residues" evidence="1">
    <location>
        <begin position="461"/>
        <end position="471"/>
    </location>
</feature>
<dbReference type="AlphaFoldDB" id="A0A5E3ZYI0"/>
<dbReference type="PANTHER" id="PTHR41771:SF1">
    <property type="entry name" value="MEMBRANE PROTEIN"/>
    <property type="match status" value="1"/>
</dbReference>
<keyword evidence="2" id="KW-0472">Membrane</keyword>
<proteinExistence type="predicted"/>
<feature type="transmembrane region" description="Helical" evidence="2">
    <location>
        <begin position="182"/>
        <end position="202"/>
    </location>
</feature>
<evidence type="ECO:0000313" key="4">
    <source>
        <dbReference type="Proteomes" id="UP000324288"/>
    </source>
</evidence>
<keyword evidence="4" id="KW-1185">Reference proteome</keyword>
<dbReference type="EMBL" id="LR584267">
    <property type="protein sequence ID" value="VHO01489.1"/>
    <property type="molecule type" value="Genomic_DNA"/>
</dbReference>
<sequence length="608" mass="65092">MGKLRLTTAAEKTVTIALVIFGLAALIGMILMWPSGKSVTVDETLKQSIGMNDSLVYGKALEEGQTACDNVLFGRPMNVQPHFPEGSSFTPTDGAKKGQCPGIVVEIRTGENASQFVVLNNRVVGDSVMVKPGDHIRMAQDKSAGNTRYVFEDMDRRTSLAIWLGVTVLIVLLAGSWKGLRAVIGVIVTLAVVVLWMLPSILSGHPVIPVAVCGSCLALFLVMFFVHGFSWKTASALLGTLISLFGAVTMSQLAVQTAHITGMSEGQNVTMQMYMGQLPVVGLVIAGFIIGTIGVLNDVTISQAATVYELAKMDPTASASRVFSGAMRVGRDHISSMLYTLVLAYTGSVLPLLLLIQQSSRGMWEVLNGEVIAVEILRSVVGAITLALSFPLTNAIATWLAVPHKHGREDDGAPVTVGALIRSAEEHDDEPLSRPIPAPQESREEEIVEAEIVHPNGGGYLRRDNYHRPADPHSPPMDSTTSGREPHTPPTAGRYARPSEAALPTERQPRPNDGYPRPQGGFQRVGDGHLVTGDGYLTSGDRGYATYMPPTVTSTVDAPTISDYQPRRARPAGTDSGVGDYHTAGDRYLSDNDSGGEEAPARHGRHSR</sequence>
<evidence type="ECO:0000256" key="1">
    <source>
        <dbReference type="SAM" id="MobiDB-lite"/>
    </source>
</evidence>
<evidence type="ECO:0000256" key="2">
    <source>
        <dbReference type="SAM" id="Phobius"/>
    </source>
</evidence>
<name>A0A5E3ZYI0_9ACTN</name>
<feature type="transmembrane region" description="Helical" evidence="2">
    <location>
        <begin position="376"/>
        <end position="402"/>
    </location>
</feature>
<evidence type="ECO:0008006" key="5">
    <source>
        <dbReference type="Google" id="ProtNLM"/>
    </source>
</evidence>
<gene>
    <name evidence="3" type="ORF">LC603019_01421</name>
</gene>
<feature type="transmembrane region" description="Helical" evidence="2">
    <location>
        <begin position="208"/>
        <end position="229"/>
    </location>
</feature>
<protein>
    <recommendedName>
        <fullName evidence="5">YibE/F family protein</fullName>
    </recommendedName>
</protein>
<accession>A0A5E3ZYI0</accession>
<feature type="transmembrane region" description="Helical" evidence="2">
    <location>
        <begin position="236"/>
        <end position="254"/>
    </location>
</feature>
<dbReference type="PANTHER" id="PTHR41771">
    <property type="entry name" value="MEMBRANE PROTEIN-RELATED"/>
    <property type="match status" value="1"/>
</dbReference>
<evidence type="ECO:0000313" key="3">
    <source>
        <dbReference type="EMBL" id="VHO01489.1"/>
    </source>
</evidence>
<feature type="region of interest" description="Disordered" evidence="1">
    <location>
        <begin position="547"/>
        <end position="608"/>
    </location>
</feature>
<dbReference type="Proteomes" id="UP000324288">
    <property type="component" value="Chromosome"/>
</dbReference>
<feature type="region of interest" description="Disordered" evidence="1">
    <location>
        <begin position="423"/>
        <end position="534"/>
    </location>
</feature>
<reference evidence="3 4" key="1">
    <citation type="submission" date="2019-04" db="EMBL/GenBank/DDBJ databases">
        <authorList>
            <person name="Seth-Smith MB H."/>
            <person name="Seth-Smith H."/>
        </authorList>
    </citation>
    <scope>NUCLEOTIDE SEQUENCE [LARGE SCALE GENOMIC DNA]</scope>
    <source>
        <strain evidence="3">USB-603019</strain>
    </source>
</reference>
<keyword evidence="2" id="KW-0812">Transmembrane</keyword>
<organism evidence="3 4">
    <name type="scientific">Lawsonella clevelandensis</name>
    <dbReference type="NCBI Taxonomy" id="1528099"/>
    <lineage>
        <taxon>Bacteria</taxon>
        <taxon>Bacillati</taxon>
        <taxon>Actinomycetota</taxon>
        <taxon>Actinomycetes</taxon>
        <taxon>Mycobacteriales</taxon>
        <taxon>Lawsonellaceae</taxon>
        <taxon>Lawsonella</taxon>
    </lineage>
</organism>